<evidence type="ECO:0000313" key="14">
    <source>
        <dbReference type="EMBL" id="SHE43782.1"/>
    </source>
</evidence>
<dbReference type="InterPro" id="IPR050324">
    <property type="entry name" value="CDP-alcohol_PTase-I"/>
</dbReference>
<evidence type="ECO:0000256" key="5">
    <source>
        <dbReference type="ARBA" id="ARBA00022692"/>
    </source>
</evidence>
<organism evidence="14 15">
    <name type="scientific">Marinitoga hydrogenitolerans (strain DSM 16785 / JCM 12826 / AT1271)</name>
    <dbReference type="NCBI Taxonomy" id="1122195"/>
    <lineage>
        <taxon>Bacteria</taxon>
        <taxon>Thermotogati</taxon>
        <taxon>Thermotogota</taxon>
        <taxon>Thermotogae</taxon>
        <taxon>Petrotogales</taxon>
        <taxon>Petrotogaceae</taxon>
        <taxon>Marinitoga</taxon>
    </lineage>
</organism>
<evidence type="ECO:0000313" key="15">
    <source>
        <dbReference type="Proteomes" id="UP000184334"/>
    </source>
</evidence>
<dbReference type="STRING" id="1122195.SAMN02745164_00437"/>
<evidence type="ECO:0000256" key="3">
    <source>
        <dbReference type="ARBA" id="ARBA00022516"/>
    </source>
</evidence>
<dbReference type="Pfam" id="PF01066">
    <property type="entry name" value="CDP-OH_P_transf"/>
    <property type="match status" value="1"/>
</dbReference>
<dbReference type="GO" id="GO:0016020">
    <property type="term" value="C:membrane"/>
    <property type="evidence" value="ECO:0007669"/>
    <property type="project" value="UniProtKB-SubCell"/>
</dbReference>
<dbReference type="GO" id="GO:0008444">
    <property type="term" value="F:CDP-diacylglycerol-glycerol-3-phosphate 3-phosphatidyltransferase activity"/>
    <property type="evidence" value="ECO:0007669"/>
    <property type="project" value="UniProtKB-UniRule"/>
</dbReference>
<keyword evidence="6 13" id="KW-1133">Transmembrane helix</keyword>
<feature type="transmembrane region" description="Helical" evidence="13">
    <location>
        <begin position="68"/>
        <end position="84"/>
    </location>
</feature>
<keyword evidence="4 12" id="KW-0808">Transferase</keyword>
<protein>
    <recommendedName>
        <fullName evidence="11">CDP-diacylglycerol--glycerol-3-phosphate 3-phosphatidyltransferase</fullName>
        <ecNumber evidence="11">2.7.8.5</ecNumber>
    </recommendedName>
</protein>
<dbReference type="InterPro" id="IPR048254">
    <property type="entry name" value="CDP_ALCOHOL_P_TRANSF_CS"/>
</dbReference>
<dbReference type="EMBL" id="FQUI01000004">
    <property type="protein sequence ID" value="SHE43782.1"/>
    <property type="molecule type" value="Genomic_DNA"/>
</dbReference>
<dbReference type="Proteomes" id="UP000184334">
    <property type="component" value="Unassembled WGS sequence"/>
</dbReference>
<dbReference type="OrthoDB" id="9796672at2"/>
<keyword evidence="7" id="KW-0443">Lipid metabolism</keyword>
<sequence length="178" mass="20661">MSLWTAPNILTFVRILATIPMFIITYDEKYYLIAFFVYIFVSLTDLLDGYIARKYNLVSDFGKFMDQIADKILINALFIVFLEIHKLPGWFVAIIIIRDIFISGLRMFLANKNVVVAADKWGKFKTFSQTILIASLYLTPTWNILSNLNLILIILTTFFSLFSGFNYLKKNTVYFKGE</sequence>
<evidence type="ECO:0000256" key="11">
    <source>
        <dbReference type="NCBIfam" id="TIGR00560"/>
    </source>
</evidence>
<evidence type="ECO:0000256" key="7">
    <source>
        <dbReference type="ARBA" id="ARBA00023098"/>
    </source>
</evidence>
<keyword evidence="3" id="KW-0444">Lipid biosynthesis</keyword>
<reference evidence="14" key="1">
    <citation type="submission" date="2016-11" db="EMBL/GenBank/DDBJ databases">
        <authorList>
            <person name="Varghese N."/>
            <person name="Submissions S."/>
        </authorList>
    </citation>
    <scope>NUCLEOTIDE SEQUENCE [LARGE SCALE GENOMIC DNA]</scope>
    <source>
        <strain evidence="14">DSM 16785</strain>
    </source>
</reference>
<feature type="transmembrane region" description="Helical" evidence="13">
    <location>
        <begin position="30"/>
        <end position="47"/>
    </location>
</feature>
<evidence type="ECO:0000256" key="6">
    <source>
        <dbReference type="ARBA" id="ARBA00022989"/>
    </source>
</evidence>
<evidence type="ECO:0000256" key="13">
    <source>
        <dbReference type="SAM" id="Phobius"/>
    </source>
</evidence>
<keyword evidence="9" id="KW-0594">Phospholipid biosynthesis</keyword>
<evidence type="ECO:0000256" key="2">
    <source>
        <dbReference type="ARBA" id="ARBA00010441"/>
    </source>
</evidence>
<dbReference type="AlphaFoldDB" id="A0A1M4TGZ0"/>
<dbReference type="InterPro" id="IPR043130">
    <property type="entry name" value="CDP-OH_PTrfase_TM_dom"/>
</dbReference>
<dbReference type="PIRSF" id="PIRSF000847">
    <property type="entry name" value="Phos_ph_gly_syn"/>
    <property type="match status" value="1"/>
</dbReference>
<evidence type="ECO:0000256" key="4">
    <source>
        <dbReference type="ARBA" id="ARBA00022679"/>
    </source>
</evidence>
<evidence type="ECO:0000256" key="8">
    <source>
        <dbReference type="ARBA" id="ARBA00023136"/>
    </source>
</evidence>
<evidence type="ECO:0000256" key="1">
    <source>
        <dbReference type="ARBA" id="ARBA00004141"/>
    </source>
</evidence>
<comment type="similarity">
    <text evidence="2 12">Belongs to the CDP-alcohol phosphatidyltransferase class-I family.</text>
</comment>
<keyword evidence="8 13" id="KW-0472">Membrane</keyword>
<feature type="transmembrane region" description="Helical" evidence="13">
    <location>
        <begin position="150"/>
        <end position="168"/>
    </location>
</feature>
<comment type="caution">
    <text evidence="14">The sequence shown here is derived from an EMBL/GenBank/DDBJ whole genome shotgun (WGS) entry which is preliminary data.</text>
</comment>
<evidence type="ECO:0000256" key="12">
    <source>
        <dbReference type="RuleBase" id="RU003750"/>
    </source>
</evidence>
<dbReference type="PANTHER" id="PTHR14269:SF62">
    <property type="entry name" value="CDP-DIACYLGLYCEROL--GLYCEROL-3-PHOSPHATE 3-PHOSPHATIDYLTRANSFERASE 1, CHLOROPLASTIC"/>
    <property type="match status" value="1"/>
</dbReference>
<keyword evidence="10" id="KW-1208">Phospholipid metabolism</keyword>
<proteinExistence type="inferred from homology"/>
<gene>
    <name evidence="14" type="ORF">SAMN02745164_00437</name>
</gene>
<name>A0A1M4TGZ0_MARH1</name>
<accession>A0A1M4TGZ0</accession>
<comment type="subcellular location">
    <subcellularLocation>
        <location evidence="1">Membrane</location>
        <topology evidence="1">Multi-pass membrane protein</topology>
    </subcellularLocation>
</comment>
<keyword evidence="5 13" id="KW-0812">Transmembrane</keyword>
<dbReference type="InterPro" id="IPR000462">
    <property type="entry name" value="CDP-OH_P_trans"/>
</dbReference>
<evidence type="ECO:0000256" key="9">
    <source>
        <dbReference type="ARBA" id="ARBA00023209"/>
    </source>
</evidence>
<keyword evidence="15" id="KW-1185">Reference proteome</keyword>
<dbReference type="Gene3D" id="1.20.120.1760">
    <property type="match status" value="1"/>
</dbReference>
<feature type="transmembrane region" description="Helical" evidence="13">
    <location>
        <begin position="7"/>
        <end position="24"/>
    </location>
</feature>
<evidence type="ECO:0000256" key="10">
    <source>
        <dbReference type="ARBA" id="ARBA00023264"/>
    </source>
</evidence>
<dbReference type="PANTHER" id="PTHR14269">
    <property type="entry name" value="CDP-DIACYLGLYCEROL--GLYCEROL-3-PHOSPHATE 3-PHOSPHATIDYLTRANSFERASE-RELATED"/>
    <property type="match status" value="1"/>
</dbReference>
<dbReference type="RefSeq" id="WP_072862985.1">
    <property type="nucleotide sequence ID" value="NZ_FQUI01000004.1"/>
</dbReference>
<dbReference type="InterPro" id="IPR004570">
    <property type="entry name" value="Phosphatidylglycerol_P_synth"/>
</dbReference>
<dbReference type="NCBIfam" id="TIGR00560">
    <property type="entry name" value="pgsA"/>
    <property type="match status" value="1"/>
</dbReference>
<dbReference type="PROSITE" id="PS00379">
    <property type="entry name" value="CDP_ALCOHOL_P_TRANSF"/>
    <property type="match status" value="1"/>
</dbReference>
<dbReference type="GO" id="GO:0046474">
    <property type="term" value="P:glycerophospholipid biosynthetic process"/>
    <property type="evidence" value="ECO:0007669"/>
    <property type="project" value="TreeGrafter"/>
</dbReference>
<dbReference type="EC" id="2.7.8.5" evidence="11"/>